<protein>
    <recommendedName>
        <fullName evidence="6">THAP-type domain-containing protein</fullName>
    </recommendedName>
</protein>
<keyword evidence="4 5" id="KW-0238">DNA-binding</keyword>
<dbReference type="EMBL" id="VSWD01000012">
    <property type="protein sequence ID" value="KAK3086724.1"/>
    <property type="molecule type" value="Genomic_DNA"/>
</dbReference>
<evidence type="ECO:0000313" key="7">
    <source>
        <dbReference type="EMBL" id="KAK3086724.1"/>
    </source>
</evidence>
<dbReference type="PROSITE" id="PS50950">
    <property type="entry name" value="ZF_THAP"/>
    <property type="match status" value="1"/>
</dbReference>
<dbReference type="PANTHER" id="PTHR46927:SF3">
    <property type="entry name" value="THAP-TYPE DOMAIN-CONTAINING PROTEIN"/>
    <property type="match status" value="1"/>
</dbReference>
<dbReference type="SUPFAM" id="SSF57716">
    <property type="entry name" value="Glucocorticoid receptor-like (DNA-binding domain)"/>
    <property type="match status" value="1"/>
</dbReference>
<evidence type="ECO:0000256" key="5">
    <source>
        <dbReference type="PROSITE-ProRule" id="PRU00309"/>
    </source>
</evidence>
<dbReference type="Pfam" id="PF05485">
    <property type="entry name" value="THAP"/>
    <property type="match status" value="1"/>
</dbReference>
<sequence>MSLLSVINTKTKSADEPSSYWCSVPGCTSDGRKKANLSKYPWMIGVTFHAYPGPRRNPNLRRKWINQVFREEKYVPKRHHRVCSLHFVDGYPTKDNPVPTLFPRNNFREEPPTKRSKTSIEKRQVLKDITTSKENVTMPAVTPIQPFMNATALADGRMIPLPVYSECIIDTADDLIDERMEVDDDEKVSTPQSTSKKADHSYSALHRHFPEYHDMTVQTNLSVADIHKMESESTTYTKGNVLLDLFVKKATSTDASVRKYFGLPSIALLLGIFSKYLTDTLNVQI</sequence>
<evidence type="ECO:0000256" key="2">
    <source>
        <dbReference type="ARBA" id="ARBA00022771"/>
    </source>
</evidence>
<evidence type="ECO:0000313" key="8">
    <source>
        <dbReference type="Proteomes" id="UP001186944"/>
    </source>
</evidence>
<dbReference type="GO" id="GO:0003677">
    <property type="term" value="F:DNA binding"/>
    <property type="evidence" value="ECO:0007669"/>
    <property type="project" value="UniProtKB-UniRule"/>
</dbReference>
<dbReference type="GO" id="GO:0008270">
    <property type="term" value="F:zinc ion binding"/>
    <property type="evidence" value="ECO:0007669"/>
    <property type="project" value="UniProtKB-KW"/>
</dbReference>
<evidence type="ECO:0000256" key="1">
    <source>
        <dbReference type="ARBA" id="ARBA00022723"/>
    </source>
</evidence>
<evidence type="ECO:0000256" key="3">
    <source>
        <dbReference type="ARBA" id="ARBA00022833"/>
    </source>
</evidence>
<keyword evidence="8" id="KW-1185">Reference proteome</keyword>
<evidence type="ECO:0000259" key="6">
    <source>
        <dbReference type="PROSITE" id="PS50950"/>
    </source>
</evidence>
<feature type="domain" description="THAP-type" evidence="6">
    <location>
        <begin position="16"/>
        <end position="102"/>
    </location>
</feature>
<gene>
    <name evidence="7" type="ORF">FSP39_022512</name>
</gene>
<dbReference type="PANTHER" id="PTHR46927">
    <property type="entry name" value="AGAP005574-PA"/>
    <property type="match status" value="1"/>
</dbReference>
<keyword evidence="2 5" id="KW-0863">Zinc-finger</keyword>
<proteinExistence type="predicted"/>
<comment type="caution">
    <text evidence="7">The sequence shown here is derived from an EMBL/GenBank/DDBJ whole genome shotgun (WGS) entry which is preliminary data.</text>
</comment>
<dbReference type="AlphaFoldDB" id="A0AA88XSK6"/>
<evidence type="ECO:0000256" key="4">
    <source>
        <dbReference type="ARBA" id="ARBA00023125"/>
    </source>
</evidence>
<accession>A0AA88XSK6</accession>
<dbReference type="Proteomes" id="UP001186944">
    <property type="component" value="Unassembled WGS sequence"/>
</dbReference>
<name>A0AA88XSK6_PINIB</name>
<keyword evidence="3" id="KW-0862">Zinc</keyword>
<keyword evidence="1" id="KW-0479">Metal-binding</keyword>
<dbReference type="InterPro" id="IPR052224">
    <property type="entry name" value="THAP_domain_protein"/>
</dbReference>
<organism evidence="7 8">
    <name type="scientific">Pinctada imbricata</name>
    <name type="common">Atlantic pearl-oyster</name>
    <name type="synonym">Pinctada martensii</name>
    <dbReference type="NCBI Taxonomy" id="66713"/>
    <lineage>
        <taxon>Eukaryota</taxon>
        <taxon>Metazoa</taxon>
        <taxon>Spiralia</taxon>
        <taxon>Lophotrochozoa</taxon>
        <taxon>Mollusca</taxon>
        <taxon>Bivalvia</taxon>
        <taxon>Autobranchia</taxon>
        <taxon>Pteriomorphia</taxon>
        <taxon>Pterioida</taxon>
        <taxon>Pterioidea</taxon>
        <taxon>Pteriidae</taxon>
        <taxon>Pinctada</taxon>
    </lineage>
</organism>
<dbReference type="InterPro" id="IPR006612">
    <property type="entry name" value="THAP_Znf"/>
</dbReference>
<dbReference type="SMART" id="SM00980">
    <property type="entry name" value="THAP"/>
    <property type="match status" value="1"/>
</dbReference>
<reference evidence="7" key="1">
    <citation type="submission" date="2019-08" db="EMBL/GenBank/DDBJ databases">
        <title>The improved chromosome-level genome for the pearl oyster Pinctada fucata martensii using PacBio sequencing and Hi-C.</title>
        <authorList>
            <person name="Zheng Z."/>
        </authorList>
    </citation>
    <scope>NUCLEOTIDE SEQUENCE</scope>
    <source>
        <strain evidence="7">ZZ-2019</strain>
        <tissue evidence="7">Adductor muscle</tissue>
    </source>
</reference>